<reference evidence="2" key="2">
    <citation type="submission" date="2018-02" db="UniProtKB">
        <authorList>
            <consortium name="EnsemblPlants"/>
        </authorList>
    </citation>
    <scope>IDENTIFICATION</scope>
    <source>
        <strain evidence="2">Williams 82</strain>
    </source>
</reference>
<dbReference type="EMBL" id="CM000835">
    <property type="protein sequence ID" value="KRH71799.1"/>
    <property type="molecule type" value="Genomic_DNA"/>
</dbReference>
<accession>A0A0R0KXY6</accession>
<evidence type="ECO:0000313" key="3">
    <source>
        <dbReference type="Proteomes" id="UP000008827"/>
    </source>
</evidence>
<protein>
    <submittedName>
        <fullName evidence="1 2">Uncharacterized protein</fullName>
    </submittedName>
</protein>
<proteinExistence type="predicted"/>
<keyword evidence="3" id="KW-1185">Reference proteome</keyword>
<organism evidence="1">
    <name type="scientific">Glycine max</name>
    <name type="common">Soybean</name>
    <name type="synonym">Glycine hispida</name>
    <dbReference type="NCBI Taxonomy" id="3847"/>
    <lineage>
        <taxon>Eukaryota</taxon>
        <taxon>Viridiplantae</taxon>
        <taxon>Streptophyta</taxon>
        <taxon>Embryophyta</taxon>
        <taxon>Tracheophyta</taxon>
        <taxon>Spermatophyta</taxon>
        <taxon>Magnoliopsida</taxon>
        <taxon>eudicotyledons</taxon>
        <taxon>Gunneridae</taxon>
        <taxon>Pentapetalae</taxon>
        <taxon>rosids</taxon>
        <taxon>fabids</taxon>
        <taxon>Fabales</taxon>
        <taxon>Fabaceae</taxon>
        <taxon>Papilionoideae</taxon>
        <taxon>50 kb inversion clade</taxon>
        <taxon>NPAAA clade</taxon>
        <taxon>indigoferoid/millettioid clade</taxon>
        <taxon>Phaseoleae</taxon>
        <taxon>Glycine</taxon>
        <taxon>Glycine subgen. Soja</taxon>
    </lineage>
</organism>
<gene>
    <name evidence="1" type="ORF">GLYMA_02G169500</name>
</gene>
<reference evidence="1 2" key="1">
    <citation type="journal article" date="2010" name="Nature">
        <title>Genome sequence of the palaeopolyploid soybean.</title>
        <authorList>
            <person name="Schmutz J."/>
            <person name="Cannon S.B."/>
            <person name="Schlueter J."/>
            <person name="Ma J."/>
            <person name="Mitros T."/>
            <person name="Nelson W."/>
            <person name="Hyten D.L."/>
            <person name="Song Q."/>
            <person name="Thelen J.J."/>
            <person name="Cheng J."/>
            <person name="Xu D."/>
            <person name="Hellsten U."/>
            <person name="May G.D."/>
            <person name="Yu Y."/>
            <person name="Sakurai T."/>
            <person name="Umezawa T."/>
            <person name="Bhattacharyya M.K."/>
            <person name="Sandhu D."/>
            <person name="Valliyodan B."/>
            <person name="Lindquist E."/>
            <person name="Peto M."/>
            <person name="Grant D."/>
            <person name="Shu S."/>
            <person name="Goodstein D."/>
            <person name="Barry K."/>
            <person name="Futrell-Griggs M."/>
            <person name="Abernathy B."/>
            <person name="Du J."/>
            <person name="Tian Z."/>
            <person name="Zhu L."/>
            <person name="Gill N."/>
            <person name="Joshi T."/>
            <person name="Libault M."/>
            <person name="Sethuraman A."/>
            <person name="Zhang X.-C."/>
            <person name="Shinozaki K."/>
            <person name="Nguyen H.T."/>
            <person name="Wing R.A."/>
            <person name="Cregan P."/>
            <person name="Specht J."/>
            <person name="Grimwood J."/>
            <person name="Rokhsar D."/>
            <person name="Stacey G."/>
            <person name="Shoemaker R.C."/>
            <person name="Jackson S.A."/>
        </authorList>
    </citation>
    <scope>NUCLEOTIDE SEQUENCE</scope>
    <source>
        <strain evidence="2">cv. Williams 82</strain>
        <tissue evidence="1">Callus</tissue>
    </source>
</reference>
<dbReference type="Gramene" id="KRH71799">
    <property type="protein sequence ID" value="KRH71799"/>
    <property type="gene ID" value="GLYMA_02G169500"/>
</dbReference>
<evidence type="ECO:0000313" key="1">
    <source>
        <dbReference type="EMBL" id="KRH71799.1"/>
    </source>
</evidence>
<dbReference type="Proteomes" id="UP000008827">
    <property type="component" value="Chromosome 2"/>
</dbReference>
<reference evidence="1" key="3">
    <citation type="submission" date="2018-07" db="EMBL/GenBank/DDBJ databases">
        <title>WGS assembly of Glycine max.</title>
        <authorList>
            <person name="Schmutz J."/>
            <person name="Cannon S."/>
            <person name="Schlueter J."/>
            <person name="Ma J."/>
            <person name="Mitros T."/>
            <person name="Nelson W."/>
            <person name="Hyten D."/>
            <person name="Song Q."/>
            <person name="Thelen J."/>
            <person name="Cheng J."/>
            <person name="Xu D."/>
            <person name="Hellsten U."/>
            <person name="May G."/>
            <person name="Yu Y."/>
            <person name="Sakurai T."/>
            <person name="Umezawa T."/>
            <person name="Bhattacharyya M."/>
            <person name="Sandhu D."/>
            <person name="Valliyodan B."/>
            <person name="Lindquist E."/>
            <person name="Peto M."/>
            <person name="Grant D."/>
            <person name="Shu S."/>
            <person name="Goodstein D."/>
            <person name="Barry K."/>
            <person name="Futrell-Griggs M."/>
            <person name="Abernathy B."/>
            <person name="Du J."/>
            <person name="Tian Z."/>
            <person name="Zhu L."/>
            <person name="Gill N."/>
            <person name="Joshi T."/>
            <person name="Libault M."/>
            <person name="Sethuraman A."/>
            <person name="Zhang X."/>
            <person name="Shinozaki K."/>
            <person name="Nguyen H."/>
            <person name="Wing R."/>
            <person name="Cregan P."/>
            <person name="Specht J."/>
            <person name="Grimwood J."/>
            <person name="Rokhsar D."/>
            <person name="Stacey G."/>
            <person name="Shoemaker R."/>
            <person name="Jackson S."/>
        </authorList>
    </citation>
    <scope>NUCLEOTIDE SEQUENCE</scope>
    <source>
        <tissue evidence="1">Callus</tissue>
    </source>
</reference>
<evidence type="ECO:0000313" key="2">
    <source>
        <dbReference type="EnsemblPlants" id="KRH71799"/>
    </source>
</evidence>
<dbReference type="InParanoid" id="A0A0R0KXY6"/>
<sequence>MGCRYGINLAKGILEHHLKGILDSDKPRKLLEDFRIGKLITGHLLVAGYVFDQMSR</sequence>
<dbReference type="AlphaFoldDB" id="A0A0R0KXY6"/>
<dbReference type="EnsemblPlants" id="KRH71799">
    <property type="protein sequence ID" value="KRH71799"/>
    <property type="gene ID" value="GLYMA_02G169500"/>
</dbReference>
<name>A0A0R0KXY6_SOYBN</name>